<name>A0ABY9X863_9BACT</name>
<evidence type="ECO:0000313" key="2">
    <source>
        <dbReference type="Proteomes" id="UP001611383"/>
    </source>
</evidence>
<dbReference type="Proteomes" id="UP001611383">
    <property type="component" value="Chromosome"/>
</dbReference>
<keyword evidence="2" id="KW-1185">Reference proteome</keyword>
<gene>
    <name evidence="1" type="ORF">F0U60_51050</name>
</gene>
<organism evidence="1 2">
    <name type="scientific">Archangium minus</name>
    <dbReference type="NCBI Taxonomy" id="83450"/>
    <lineage>
        <taxon>Bacteria</taxon>
        <taxon>Pseudomonadati</taxon>
        <taxon>Myxococcota</taxon>
        <taxon>Myxococcia</taxon>
        <taxon>Myxococcales</taxon>
        <taxon>Cystobacterineae</taxon>
        <taxon>Archangiaceae</taxon>
        <taxon>Archangium</taxon>
    </lineage>
</organism>
<sequence>MLTLVLLLLTQIPCAPNDLSVVCNCKQGMRTACETLRLSEPEQAAEILARLEQVAAQAKIIEEAGQKAEEEIQAEALSSTDCSEPIQCKGQLHHIISKRIAKALEEHRKLKGHYKARDPRFISRAADKKSHCGYQEWHRKVDAEVVAWLRSFRDATPKQFEDFLREIYNRPLMRARFPNGF</sequence>
<dbReference type="EMBL" id="CP043494">
    <property type="protein sequence ID" value="WNG51556.1"/>
    <property type="molecule type" value="Genomic_DNA"/>
</dbReference>
<proteinExistence type="predicted"/>
<protein>
    <submittedName>
        <fullName evidence="1">Wall-associated protein</fullName>
    </submittedName>
</protein>
<accession>A0ABY9X863</accession>
<reference evidence="1 2" key="1">
    <citation type="submission" date="2019-08" db="EMBL/GenBank/DDBJ databases">
        <title>Archangium and Cystobacter genomes.</title>
        <authorList>
            <person name="Chen I.-C.K."/>
            <person name="Wielgoss S."/>
        </authorList>
    </citation>
    <scope>NUCLEOTIDE SEQUENCE [LARGE SCALE GENOMIC DNA]</scope>
    <source>
        <strain evidence="1 2">Cbm 6</strain>
    </source>
</reference>
<dbReference type="RefSeq" id="WP_395811822.1">
    <property type="nucleotide sequence ID" value="NZ_CP043494.1"/>
</dbReference>
<evidence type="ECO:0000313" key="1">
    <source>
        <dbReference type="EMBL" id="WNG51556.1"/>
    </source>
</evidence>